<dbReference type="AlphaFoldDB" id="A0AAV2I857"/>
<comment type="caution">
    <text evidence="1">The sequence shown here is derived from an EMBL/GenBank/DDBJ whole genome shotgun (WGS) entry which is preliminary data.</text>
</comment>
<accession>A0AAV2I857</accession>
<keyword evidence="2" id="KW-1185">Reference proteome</keyword>
<dbReference type="EMBL" id="CAXITT010000517">
    <property type="protein sequence ID" value="CAL1542965.1"/>
    <property type="molecule type" value="Genomic_DNA"/>
</dbReference>
<name>A0AAV2I857_LYMST</name>
<dbReference type="Proteomes" id="UP001497497">
    <property type="component" value="Unassembled WGS sequence"/>
</dbReference>
<evidence type="ECO:0000313" key="2">
    <source>
        <dbReference type="Proteomes" id="UP001497497"/>
    </source>
</evidence>
<reference evidence="1 2" key="1">
    <citation type="submission" date="2024-04" db="EMBL/GenBank/DDBJ databases">
        <authorList>
            <consortium name="Genoscope - CEA"/>
            <person name="William W."/>
        </authorList>
    </citation>
    <scope>NUCLEOTIDE SEQUENCE [LARGE SCALE GENOMIC DNA]</scope>
</reference>
<evidence type="ECO:0000313" key="1">
    <source>
        <dbReference type="EMBL" id="CAL1542965.1"/>
    </source>
</evidence>
<gene>
    <name evidence="1" type="ORF">GSLYS_00016499001</name>
</gene>
<sequence length="183" mass="20542">MTAIQKSKTGDNVAALVDLFLSPEFEPLQKNTSQKIHFSGAGPVQKYSFEADIEVHDGDLKAPDQKEQVIAIARSLAQSGDELYQQIAARNQQELNSVFEGDLRKEDVKDKAWTRFQNIMDDSIKGTGVDDAKKQLGAFLLALRSFCRVQKEVRQVASIFAQRFIAERQLDQALNNLSVRELD</sequence>
<proteinExistence type="predicted"/>
<protein>
    <submittedName>
        <fullName evidence="1">Uncharacterized protein</fullName>
    </submittedName>
</protein>
<organism evidence="1 2">
    <name type="scientific">Lymnaea stagnalis</name>
    <name type="common">Great pond snail</name>
    <name type="synonym">Helix stagnalis</name>
    <dbReference type="NCBI Taxonomy" id="6523"/>
    <lineage>
        <taxon>Eukaryota</taxon>
        <taxon>Metazoa</taxon>
        <taxon>Spiralia</taxon>
        <taxon>Lophotrochozoa</taxon>
        <taxon>Mollusca</taxon>
        <taxon>Gastropoda</taxon>
        <taxon>Heterobranchia</taxon>
        <taxon>Euthyneura</taxon>
        <taxon>Panpulmonata</taxon>
        <taxon>Hygrophila</taxon>
        <taxon>Lymnaeoidea</taxon>
        <taxon>Lymnaeidae</taxon>
        <taxon>Lymnaea</taxon>
    </lineage>
</organism>